<keyword evidence="3" id="KW-1185">Reference proteome</keyword>
<sequence length="350" mass="40171">MTFRKLHNPTDRVKVIEAKLRRKYRRERLRRSDELLSRYRAGSSQHKELEQIRHSIRADIKRDRRDREMQSSRDASSIDASSSDTYEDFNREYSSTLRDCSSEIQAEESALSQSSAPPLRQSSAQLASIATVEDSSVPGSSGLTSRITSCTHLNTLPKQVPSQGEQPQRIFRRGERVSPDENESCEVQSQSPRWNAFNSLSEEANYDPKLFIAKHFLDKSKKHKDQTKLLLPIALTGLNDPKSLARFARNRSVVVRMVPDAHTSTLILGWNGEEVKDIASTFPTKYPELCKKRKADWELSPESRRRKRNAERQRRWQQSKVTIIENFSDVFHRLPSDDLSPPASDSGDRC</sequence>
<feature type="compositionally biased region" description="Low complexity" evidence="1">
    <location>
        <begin position="102"/>
        <end position="119"/>
    </location>
</feature>
<protein>
    <submittedName>
        <fullName evidence="2">Uncharacterized protein</fullName>
    </submittedName>
</protein>
<name>A0AA43TZH0_9LECA</name>
<feature type="region of interest" description="Disordered" evidence="1">
    <location>
        <begin position="39"/>
        <end position="87"/>
    </location>
</feature>
<comment type="caution">
    <text evidence="2">The sequence shown here is derived from an EMBL/GenBank/DDBJ whole genome shotgun (WGS) entry which is preliminary data.</text>
</comment>
<dbReference type="AlphaFoldDB" id="A0AA43TZH0"/>
<reference evidence="2" key="1">
    <citation type="journal article" date="2023" name="Genome Biol. Evol.">
        <title>First Whole Genome Sequence and Flow Cytometry Genome Size Data for the Lichen-Forming Fungus Ramalina farinacea (Ascomycota).</title>
        <authorList>
            <person name="Llewellyn T."/>
            <person name="Mian S."/>
            <person name="Hill R."/>
            <person name="Leitch I.J."/>
            <person name="Gaya E."/>
        </authorList>
    </citation>
    <scope>NUCLEOTIDE SEQUENCE</scope>
    <source>
        <strain evidence="2">LIQ254RAFAR</strain>
    </source>
</reference>
<evidence type="ECO:0000313" key="2">
    <source>
        <dbReference type="EMBL" id="MDI1493499.1"/>
    </source>
</evidence>
<accession>A0AA43TZH0</accession>
<evidence type="ECO:0000256" key="1">
    <source>
        <dbReference type="SAM" id="MobiDB-lite"/>
    </source>
</evidence>
<evidence type="ECO:0000313" key="3">
    <source>
        <dbReference type="Proteomes" id="UP001161017"/>
    </source>
</evidence>
<feature type="region of interest" description="Disordered" evidence="1">
    <location>
        <begin position="100"/>
        <end position="119"/>
    </location>
</feature>
<proteinExistence type="predicted"/>
<dbReference type="Proteomes" id="UP001161017">
    <property type="component" value="Unassembled WGS sequence"/>
</dbReference>
<feature type="compositionally biased region" description="Low complexity" evidence="1">
    <location>
        <begin position="72"/>
        <end position="84"/>
    </location>
</feature>
<organism evidence="2 3">
    <name type="scientific">Ramalina farinacea</name>
    <dbReference type="NCBI Taxonomy" id="258253"/>
    <lineage>
        <taxon>Eukaryota</taxon>
        <taxon>Fungi</taxon>
        <taxon>Dikarya</taxon>
        <taxon>Ascomycota</taxon>
        <taxon>Pezizomycotina</taxon>
        <taxon>Lecanoromycetes</taxon>
        <taxon>OSLEUM clade</taxon>
        <taxon>Lecanoromycetidae</taxon>
        <taxon>Lecanorales</taxon>
        <taxon>Lecanorineae</taxon>
        <taxon>Ramalinaceae</taxon>
        <taxon>Ramalina</taxon>
    </lineage>
</organism>
<feature type="compositionally biased region" description="Basic and acidic residues" evidence="1">
    <location>
        <begin position="45"/>
        <end position="71"/>
    </location>
</feature>
<gene>
    <name evidence="2" type="ORF">OHK93_005289</name>
</gene>
<dbReference type="EMBL" id="JAPUFD010000027">
    <property type="protein sequence ID" value="MDI1493499.1"/>
    <property type="molecule type" value="Genomic_DNA"/>
</dbReference>